<dbReference type="Gene3D" id="3.40.50.300">
    <property type="entry name" value="P-loop containing nucleotide triphosphate hydrolases"/>
    <property type="match status" value="1"/>
</dbReference>
<evidence type="ECO:0000256" key="6">
    <source>
        <dbReference type="ARBA" id="ARBA00048432"/>
    </source>
</evidence>
<evidence type="ECO:0000256" key="2">
    <source>
        <dbReference type="ARBA" id="ARBA00022741"/>
    </source>
</evidence>
<dbReference type="Pfam" id="PF13086">
    <property type="entry name" value="AAA_11"/>
    <property type="match status" value="1"/>
</dbReference>
<evidence type="ECO:0000313" key="12">
    <source>
        <dbReference type="EnsemblPlants" id="HORVU.MOREX.r3.6HG0607410.2"/>
    </source>
</evidence>
<dbReference type="CDD" id="cd18044">
    <property type="entry name" value="DEXXQc_SMUBP2"/>
    <property type="match status" value="1"/>
</dbReference>
<sequence length="786" mass="86216">MSLDLFSSRFLFSSGAAKKLPSRRRVTFVAAAPSSASTPSPARSQDASSSSRQRSVRVAPLGPSKGAPRPAGGNGRTRRRRQRRTVEGGQEQGGCVPSVEEASIRVGTLYENGDPLGRKELGRCVVEWLRQGMQSMASKFASAELQGEMADLTTAALTLNWGSAEGQLGFVIQAQPYLSPVPMPKGLEALCFKACTHYPTLFDHFQRELRGVLLSYQNQGLIYDWRSTQTWKLLKEMANSTHHRAAVRRTTPRTKAVHSSIGISLKKVRLMQDRIEDFVRHMSDLLRIERDAELEFTQEELNATTMLDNNSKPSKPVEYLVTHGQAQQEQCDTICNLSVISSSTGLGGLHLVLFRIEGEHKLPPTTLSPGDMVCVRTCNSRGEGATSCMQGFLYNLGEDGCSITVALESRHGDPTFSRLFGKSVRIDRIQGLADALTYERNLEALMLLQRNGLLKSNASIDVVATLFGDGKDVMKMEQNCLIDWGESSLPDPRLSERYAFDDSQLRALSLGLNKKRPVLVIQGPPGTGKTVLLTELIVRAVRQGENVLVTAPSNAAVDNMVEKLSSTGLNIVRVGNPARISPSVTSKSLAEIVNGRLSQFRKELERKRTDLRKDLRDCIEDDSLAAGIRQLLKQLGRDLEMKEKETIMEVLSDAQVVLSTNTGAADPLIRKIGCFDLVIIDEAGQGIEPSCWIPILQGKRCILAGDHCQLAPAILSRKALEGGLGKSMMERASLLHDGLLTTRLTVQHRMHDSIASWASKEMYQGLLQSSHSVASHLLADSPVVKV</sequence>
<dbReference type="GO" id="GO:0005524">
    <property type="term" value="F:ATP binding"/>
    <property type="evidence" value="ECO:0007669"/>
    <property type="project" value="UniProtKB-KW"/>
</dbReference>
<dbReference type="GO" id="GO:0003723">
    <property type="term" value="F:RNA binding"/>
    <property type="evidence" value="ECO:0007669"/>
    <property type="project" value="InterPro"/>
</dbReference>
<evidence type="ECO:0000313" key="13">
    <source>
        <dbReference type="Proteomes" id="UP000011116"/>
    </source>
</evidence>
<keyword evidence="7" id="KW-0175">Coiled coil</keyword>
<dbReference type="Pfam" id="PF13087">
    <property type="entry name" value="AAA_12"/>
    <property type="match status" value="1"/>
</dbReference>
<dbReference type="InterPro" id="IPR048761">
    <property type="entry name" value="SMUBP-2_HCS1_1B"/>
</dbReference>
<evidence type="ECO:0000313" key="11">
    <source>
        <dbReference type="EMBL" id="BAJ94169.1"/>
    </source>
</evidence>
<dbReference type="EnsemblPlants" id="HORVU.MOREX.r3.6HG0607410.2">
    <property type="protein sequence ID" value="HORVU.MOREX.r3.6HG0607410.2"/>
    <property type="gene ID" value="HORVU.MOREX.r3.6HG0607410"/>
</dbReference>
<evidence type="ECO:0000259" key="9">
    <source>
        <dbReference type="SMART" id="SM00382"/>
    </source>
</evidence>
<dbReference type="SMR" id="F2DGE8"/>
<organism evidence="11">
    <name type="scientific">Hordeum vulgare subsp. vulgare</name>
    <name type="common">Domesticated barley</name>
    <dbReference type="NCBI Taxonomy" id="112509"/>
    <lineage>
        <taxon>Eukaryota</taxon>
        <taxon>Viridiplantae</taxon>
        <taxon>Streptophyta</taxon>
        <taxon>Embryophyta</taxon>
        <taxon>Tracheophyta</taxon>
        <taxon>Spermatophyta</taxon>
        <taxon>Magnoliopsida</taxon>
        <taxon>Liliopsida</taxon>
        <taxon>Poales</taxon>
        <taxon>Poaceae</taxon>
        <taxon>BOP clade</taxon>
        <taxon>Pooideae</taxon>
        <taxon>Triticodae</taxon>
        <taxon>Triticeae</taxon>
        <taxon>Hordeinae</taxon>
        <taxon>Hordeum</taxon>
    </lineage>
</organism>
<feature type="domain" description="AAA+ ATPase" evidence="9">
    <location>
        <begin position="515"/>
        <end position="726"/>
    </location>
</feature>
<feature type="region of interest" description="Disordered" evidence="8">
    <location>
        <begin position="29"/>
        <end position="98"/>
    </location>
</feature>
<dbReference type="SMART" id="SM00382">
    <property type="entry name" value="AAA"/>
    <property type="match status" value="1"/>
</dbReference>
<dbReference type="Proteomes" id="UP000011116">
    <property type="component" value="Chromosome 6H"/>
</dbReference>
<dbReference type="PANTHER" id="PTHR43788">
    <property type="entry name" value="DNA2/NAM7 HELICASE FAMILY MEMBER"/>
    <property type="match status" value="1"/>
</dbReference>
<accession>F2DGE8</accession>
<dbReference type="GO" id="GO:0016787">
    <property type="term" value="F:hydrolase activity"/>
    <property type="evidence" value="ECO:0007669"/>
    <property type="project" value="UniProtKB-KW"/>
</dbReference>
<reference evidence="12" key="3">
    <citation type="submission" date="2020-10" db="EMBL/GenBank/DDBJ databases">
        <authorList>
            <person name="Scholz U."/>
            <person name="Mascher M."/>
            <person name="Fiebig A."/>
        </authorList>
    </citation>
    <scope>NUCLEOTIDE SEQUENCE [LARGE SCALE GENOMIC DNA]</scope>
    <source>
        <strain evidence="12">cv. Morex</strain>
    </source>
</reference>
<reference evidence="11" key="1">
    <citation type="journal article" date="2011" name="Plant Physiol.">
        <title>Comprehensive sequence analysis of 24,783 barley full-length cDNAs derived from 12 clone libraries.</title>
        <authorList>
            <person name="Matsumoto T."/>
            <person name="Tanaka T."/>
            <person name="Sakai H."/>
            <person name="Amano N."/>
            <person name="Kanamori H."/>
            <person name="Kurita K."/>
            <person name="Kikuta A."/>
            <person name="Kamiya K."/>
            <person name="Yamamoto M."/>
            <person name="Ikawa H."/>
            <person name="Fujii N."/>
            <person name="Hori K."/>
            <person name="Itoh T."/>
            <person name="Sato K."/>
        </authorList>
    </citation>
    <scope>NUCLEOTIDE SEQUENCE</scope>
    <source>
        <tissue evidence="11">Shoot and root</tissue>
    </source>
</reference>
<feature type="coiled-coil region" evidence="7">
    <location>
        <begin position="601"/>
        <end position="645"/>
    </location>
</feature>
<feature type="domain" description="Helicase ATP-binding" evidence="10">
    <location>
        <begin position="496"/>
        <end position="749"/>
    </location>
</feature>
<reference evidence="13" key="2">
    <citation type="journal article" date="2012" name="Nature">
        <title>A physical, genetic and functional sequence assembly of the barley genome.</title>
        <authorList>
            <consortium name="The International Barley Genome Sequencing Consortium"/>
            <person name="Mayer K.F."/>
            <person name="Waugh R."/>
            <person name="Brown J.W."/>
            <person name="Schulman A."/>
            <person name="Langridge P."/>
            <person name="Platzer M."/>
            <person name="Fincher G.B."/>
            <person name="Muehlbauer G.J."/>
            <person name="Sato K."/>
            <person name="Close T.J."/>
            <person name="Wise R.P."/>
            <person name="Stein N."/>
        </authorList>
    </citation>
    <scope>NUCLEOTIDE SEQUENCE [LARGE SCALE GENOMIC DNA]</scope>
    <source>
        <strain evidence="13">cv. Morex</strain>
    </source>
</reference>
<dbReference type="InterPro" id="IPR041677">
    <property type="entry name" value="DNA2/NAM7_AAA_11"/>
</dbReference>
<dbReference type="ExpressionAtlas" id="F2DGE8">
    <property type="expression patterns" value="baseline and differential"/>
</dbReference>
<dbReference type="PANTHER" id="PTHR43788:SF3">
    <property type="entry name" value="P-LOOP CONTAINING NUCLEOSIDE TRIPHOSPHATE HYDROLASES SUPERFAMILY PROTEIN"/>
    <property type="match status" value="1"/>
</dbReference>
<dbReference type="SMART" id="SM00487">
    <property type="entry name" value="DEXDc"/>
    <property type="match status" value="1"/>
</dbReference>
<dbReference type="InterPro" id="IPR041679">
    <property type="entry name" value="DNA2/NAM7-like_C"/>
</dbReference>
<comment type="catalytic activity">
    <reaction evidence="6">
        <text>ATP + H2O = ADP + phosphate + H(+)</text>
        <dbReference type="Rhea" id="RHEA:13065"/>
        <dbReference type="ChEBI" id="CHEBI:15377"/>
        <dbReference type="ChEBI" id="CHEBI:15378"/>
        <dbReference type="ChEBI" id="CHEBI:30616"/>
        <dbReference type="ChEBI" id="CHEBI:43474"/>
        <dbReference type="ChEBI" id="CHEBI:456216"/>
        <dbReference type="EC" id="3.6.4.12"/>
    </reaction>
    <physiologicalReaction direction="left-to-right" evidence="6">
        <dbReference type="Rhea" id="RHEA:13066"/>
    </physiologicalReaction>
</comment>
<keyword evidence="5" id="KW-0067">ATP-binding</keyword>
<dbReference type="InterPro" id="IPR003593">
    <property type="entry name" value="AAA+_ATPase"/>
</dbReference>
<dbReference type="GO" id="GO:0003678">
    <property type="term" value="F:DNA helicase activity"/>
    <property type="evidence" value="ECO:0007669"/>
    <property type="project" value="UniProtKB-EC"/>
</dbReference>
<evidence type="ECO:0000259" key="10">
    <source>
        <dbReference type="SMART" id="SM00487"/>
    </source>
</evidence>
<protein>
    <submittedName>
        <fullName evidence="11">Predicted protein</fullName>
    </submittedName>
</protein>
<evidence type="ECO:0000256" key="3">
    <source>
        <dbReference type="ARBA" id="ARBA00022801"/>
    </source>
</evidence>
<dbReference type="Gene3D" id="2.40.30.270">
    <property type="match status" value="1"/>
</dbReference>
<dbReference type="InterPro" id="IPR014001">
    <property type="entry name" value="Helicase_ATP-bd"/>
</dbReference>
<keyword evidence="3" id="KW-0378">Hydrolase</keyword>
<name>F2DGE8_HORVV</name>
<evidence type="ECO:0000256" key="4">
    <source>
        <dbReference type="ARBA" id="ARBA00022806"/>
    </source>
</evidence>
<keyword evidence="2" id="KW-0547">Nucleotide-binding</keyword>
<dbReference type="InterPro" id="IPR050534">
    <property type="entry name" value="Coronavir_polyprotein_1ab"/>
</dbReference>
<evidence type="ECO:0000256" key="8">
    <source>
        <dbReference type="SAM" id="MobiDB-lite"/>
    </source>
</evidence>
<dbReference type="Pfam" id="PF21138">
    <property type="entry name" value="SMUBP-2_HCS1_1B"/>
    <property type="match status" value="1"/>
</dbReference>
<dbReference type="Gramene" id="HORVU.MOREX.r3.6HG0607410.2">
    <property type="protein sequence ID" value="HORVU.MOREX.r3.6HG0607410.2"/>
    <property type="gene ID" value="HORVU.MOREX.r3.6HG0607410"/>
</dbReference>
<dbReference type="AlphaFoldDB" id="F2DGE8"/>
<dbReference type="FunFam" id="2.40.30.270:FF:000003">
    <property type="entry name" value="DNA-binding protein SMUBP-2 isoform X2"/>
    <property type="match status" value="1"/>
</dbReference>
<keyword evidence="4" id="KW-0347">Helicase</keyword>
<dbReference type="InterPro" id="IPR027417">
    <property type="entry name" value="P-loop_NTPase"/>
</dbReference>
<evidence type="ECO:0000256" key="7">
    <source>
        <dbReference type="SAM" id="Coils"/>
    </source>
</evidence>
<dbReference type="EMBL" id="AK362965">
    <property type="protein sequence ID" value="BAJ94169.1"/>
    <property type="molecule type" value="mRNA"/>
</dbReference>
<comment type="similarity">
    <text evidence="1">Belongs to the DNA2/NAM7 helicase family.</text>
</comment>
<proteinExistence type="evidence at transcript level"/>
<evidence type="ECO:0000256" key="5">
    <source>
        <dbReference type="ARBA" id="ARBA00022840"/>
    </source>
</evidence>
<reference evidence="12" key="4">
    <citation type="submission" date="2022-01" db="UniProtKB">
        <authorList>
            <consortium name="EnsemblPlants"/>
        </authorList>
    </citation>
    <scope>IDENTIFICATION</scope>
    <source>
        <strain evidence="12">subsp. vulgare</strain>
    </source>
</reference>
<gene>
    <name evidence="12" type="primary">LOC123401617</name>
</gene>
<dbReference type="SUPFAM" id="SSF52540">
    <property type="entry name" value="P-loop containing nucleoside triphosphate hydrolases"/>
    <property type="match status" value="1"/>
</dbReference>
<feature type="compositionally biased region" description="Low complexity" evidence="8">
    <location>
        <begin position="30"/>
        <end position="71"/>
    </location>
</feature>
<keyword evidence="13" id="KW-1185">Reference proteome</keyword>
<evidence type="ECO:0000256" key="1">
    <source>
        <dbReference type="ARBA" id="ARBA00007913"/>
    </source>
</evidence>